<dbReference type="PROSITE" id="PS51257">
    <property type="entry name" value="PROKAR_LIPOPROTEIN"/>
    <property type="match status" value="1"/>
</dbReference>
<evidence type="ECO:0000313" key="3">
    <source>
        <dbReference type="Proteomes" id="UP001597526"/>
    </source>
</evidence>
<feature type="chain" id="PRO_5046440899" description="DUF1735 domain-containing protein" evidence="1">
    <location>
        <begin position="22"/>
        <end position="285"/>
    </location>
</feature>
<comment type="caution">
    <text evidence="2">The sequence shown here is derived from an EMBL/GenBank/DDBJ whole genome shotgun (WGS) entry which is preliminary data.</text>
</comment>
<dbReference type="EMBL" id="JBHULB010000083">
    <property type="protein sequence ID" value="MFD2589071.1"/>
    <property type="molecule type" value="Genomic_DNA"/>
</dbReference>
<evidence type="ECO:0000313" key="2">
    <source>
        <dbReference type="EMBL" id="MFD2589071.1"/>
    </source>
</evidence>
<evidence type="ECO:0000256" key="1">
    <source>
        <dbReference type="SAM" id="SignalP"/>
    </source>
</evidence>
<dbReference type="RefSeq" id="WP_377768548.1">
    <property type="nucleotide sequence ID" value="NZ_JBHULB010000083.1"/>
</dbReference>
<protein>
    <recommendedName>
        <fullName evidence="4">DUF1735 domain-containing protein</fullName>
    </recommendedName>
</protein>
<keyword evidence="3" id="KW-1185">Reference proteome</keyword>
<sequence length="285" mass="29693">MKKNNLYFLFGLLMAFTIVSCEDDEPFSAGEGDPLLKNVISLTATLSTDQLTVGEGNVIDFDVTLPNSFASDASVTVRVELDNGQTTTGTATVAAGATAGSGSLTMPPDDGVVGGTTVAGALNAAQLFAEAILLDELEPGNTYVLTSNVVDLNIYPDTLPVAGGINVIADWNGAPGVDIDMQMIDRAFTTIFEDAASGSRFESDLFQNVGREDGIYDVYLIAFTPVDPAGTPYAVLFTLPDGRLVDVTGTLAGDTPLGTRIPVATFEKTTNAETGVISYINVGAL</sequence>
<organism evidence="2 3">
    <name type="scientific">Croceitalea marina</name>
    <dbReference type="NCBI Taxonomy" id="1775166"/>
    <lineage>
        <taxon>Bacteria</taxon>
        <taxon>Pseudomonadati</taxon>
        <taxon>Bacteroidota</taxon>
        <taxon>Flavobacteriia</taxon>
        <taxon>Flavobacteriales</taxon>
        <taxon>Flavobacteriaceae</taxon>
        <taxon>Croceitalea</taxon>
    </lineage>
</organism>
<reference evidence="3" key="1">
    <citation type="journal article" date="2019" name="Int. J. Syst. Evol. Microbiol.">
        <title>The Global Catalogue of Microorganisms (GCM) 10K type strain sequencing project: providing services to taxonomists for standard genome sequencing and annotation.</title>
        <authorList>
            <consortium name="The Broad Institute Genomics Platform"/>
            <consortium name="The Broad Institute Genome Sequencing Center for Infectious Disease"/>
            <person name="Wu L."/>
            <person name="Ma J."/>
        </authorList>
    </citation>
    <scope>NUCLEOTIDE SEQUENCE [LARGE SCALE GENOMIC DNA]</scope>
    <source>
        <strain evidence="3">KCTC 52368</strain>
    </source>
</reference>
<dbReference type="Proteomes" id="UP001597526">
    <property type="component" value="Unassembled WGS sequence"/>
</dbReference>
<proteinExistence type="predicted"/>
<keyword evidence="1" id="KW-0732">Signal</keyword>
<gene>
    <name evidence="2" type="ORF">ACFSQJ_19250</name>
</gene>
<name>A0ABW5N1W4_9FLAO</name>
<accession>A0ABW5N1W4</accession>
<evidence type="ECO:0008006" key="4">
    <source>
        <dbReference type="Google" id="ProtNLM"/>
    </source>
</evidence>
<feature type="signal peptide" evidence="1">
    <location>
        <begin position="1"/>
        <end position="21"/>
    </location>
</feature>